<dbReference type="InterPro" id="IPR052415">
    <property type="entry name" value="Diphthine_MTase"/>
</dbReference>
<feature type="compositionally biased region" description="Polar residues" evidence="9">
    <location>
        <begin position="21"/>
        <end position="32"/>
    </location>
</feature>
<dbReference type="InterPro" id="IPR001680">
    <property type="entry name" value="WD40_rpt"/>
</dbReference>
<gene>
    <name evidence="10" type="ORF">C2E20_6072</name>
</gene>
<evidence type="ECO:0000256" key="7">
    <source>
        <dbReference type="ARBA" id="ARBA00047551"/>
    </source>
</evidence>
<sequence>MYKLDEATQLRHGAVHLFQLQPGSNDSTSARSSMPPDGTAADPAAGASTAARLVQCTAPRDVPGVFDLRWHPRSAMPRLAAALADGTVHVLELGEPADGLRAVAAAPGGDAEGMAVSLDFSRCAGTAGDHLAASYSSGQLQLFQVAPAGLESLGAWQAHDLEAWAAATDAWHPSLLHSGGDDAAYRLWDWRVGLDAPVWQDRKTHGAGVCCVASSPAQEHLAATGSYDDRLRLWDLRALHRPLLVAQVNTGGGVWRAKWHPTDPRLLLAACMYNGFAVLRADGAARELAIEVTYEHDKGSLSYGADWWRGGSAAPPAGGSTAGGLAATCSFYDRKLHLWSVHAAV</sequence>
<dbReference type="EMBL" id="LHPF02000019">
    <property type="protein sequence ID" value="PSC70580.1"/>
    <property type="molecule type" value="Genomic_DNA"/>
</dbReference>
<dbReference type="SMART" id="SM00320">
    <property type="entry name" value="WD40"/>
    <property type="match status" value="3"/>
</dbReference>
<dbReference type="GO" id="GO:0005737">
    <property type="term" value="C:cytoplasm"/>
    <property type="evidence" value="ECO:0007669"/>
    <property type="project" value="TreeGrafter"/>
</dbReference>
<dbReference type="Proteomes" id="UP000239649">
    <property type="component" value="Unassembled WGS sequence"/>
</dbReference>
<evidence type="ECO:0000256" key="6">
    <source>
        <dbReference type="ARBA" id="ARBA00039131"/>
    </source>
</evidence>
<dbReference type="InterPro" id="IPR019775">
    <property type="entry name" value="WD40_repeat_CS"/>
</dbReference>
<evidence type="ECO:0000256" key="8">
    <source>
        <dbReference type="PROSITE-ProRule" id="PRU00221"/>
    </source>
</evidence>
<evidence type="ECO:0000256" key="5">
    <source>
        <dbReference type="ARBA" id="ARBA00038092"/>
    </source>
</evidence>
<evidence type="ECO:0000256" key="4">
    <source>
        <dbReference type="ARBA" id="ARBA00022801"/>
    </source>
</evidence>
<evidence type="ECO:0000256" key="9">
    <source>
        <dbReference type="SAM" id="MobiDB-lite"/>
    </source>
</evidence>
<evidence type="ECO:0000313" key="10">
    <source>
        <dbReference type="EMBL" id="PSC70580.1"/>
    </source>
</evidence>
<dbReference type="AlphaFoldDB" id="A0A2P6V913"/>
<dbReference type="STRING" id="554055.A0A2P6V913"/>
<evidence type="ECO:0000256" key="2">
    <source>
        <dbReference type="ARBA" id="ARBA00022574"/>
    </source>
</evidence>
<comment type="catalytic activity">
    <reaction evidence="7">
        <text>diphthine methyl ester-[translation elongation factor 2] + H2O = diphthine-[translation elongation factor 2] + methanol + H(+)</text>
        <dbReference type="Rhea" id="RHEA:42656"/>
        <dbReference type="Rhea" id="RHEA-COMP:10172"/>
        <dbReference type="Rhea" id="RHEA-COMP:10173"/>
        <dbReference type="ChEBI" id="CHEBI:15377"/>
        <dbReference type="ChEBI" id="CHEBI:15378"/>
        <dbReference type="ChEBI" id="CHEBI:17790"/>
        <dbReference type="ChEBI" id="CHEBI:79005"/>
        <dbReference type="ChEBI" id="CHEBI:82696"/>
        <dbReference type="EC" id="3.1.1.97"/>
    </reaction>
</comment>
<evidence type="ECO:0000256" key="1">
    <source>
        <dbReference type="ARBA" id="ARBA00005156"/>
    </source>
</evidence>
<feature type="region of interest" description="Disordered" evidence="9">
    <location>
        <begin position="17"/>
        <end position="46"/>
    </location>
</feature>
<comment type="caution">
    <text evidence="10">The sequence shown here is derived from an EMBL/GenBank/DDBJ whole genome shotgun (WGS) entry which is preliminary data.</text>
</comment>
<evidence type="ECO:0000256" key="3">
    <source>
        <dbReference type="ARBA" id="ARBA00022737"/>
    </source>
</evidence>
<dbReference type="GO" id="GO:0017183">
    <property type="term" value="P:protein histidyl modification to diphthamide"/>
    <property type="evidence" value="ECO:0007669"/>
    <property type="project" value="TreeGrafter"/>
</dbReference>
<keyword evidence="4" id="KW-0378">Hydrolase</keyword>
<comment type="similarity">
    <text evidence="5">Belongs to the DPH7 family.</text>
</comment>
<keyword evidence="2 8" id="KW-0853">WD repeat</keyword>
<dbReference type="OrthoDB" id="1930760at2759"/>
<dbReference type="PROSITE" id="PS50082">
    <property type="entry name" value="WD_REPEATS_2"/>
    <property type="match status" value="1"/>
</dbReference>
<dbReference type="InterPro" id="IPR015943">
    <property type="entry name" value="WD40/YVTN_repeat-like_dom_sf"/>
</dbReference>
<feature type="repeat" description="WD" evidence="8">
    <location>
        <begin position="202"/>
        <end position="237"/>
    </location>
</feature>
<protein>
    <recommendedName>
        <fullName evidence="6">methylated diphthine methylhydrolase</fullName>
        <ecNumber evidence="6">3.1.1.97</ecNumber>
    </recommendedName>
</protein>
<dbReference type="Pfam" id="PF00400">
    <property type="entry name" value="WD40"/>
    <property type="match status" value="1"/>
</dbReference>
<dbReference type="PANTHER" id="PTHR46042">
    <property type="entry name" value="DIPHTHINE METHYLTRANSFERASE"/>
    <property type="match status" value="1"/>
</dbReference>
<comment type="pathway">
    <text evidence="1">Protein modification; peptidyl-diphthamide biosynthesis.</text>
</comment>
<dbReference type="GO" id="GO:0061685">
    <property type="term" value="F:diphthine methylesterase activity"/>
    <property type="evidence" value="ECO:0007669"/>
    <property type="project" value="UniProtKB-EC"/>
</dbReference>
<name>A0A2P6V913_9CHLO</name>
<reference evidence="10 11" key="1">
    <citation type="journal article" date="2018" name="Plant J.">
        <title>Genome sequences of Chlorella sorokiniana UTEX 1602 and Micractinium conductrix SAG 241.80: implications to maltose excretion by a green alga.</title>
        <authorList>
            <person name="Arriola M.B."/>
            <person name="Velmurugan N."/>
            <person name="Zhang Y."/>
            <person name="Plunkett M.H."/>
            <person name="Hondzo H."/>
            <person name="Barney B.M."/>
        </authorList>
    </citation>
    <scope>NUCLEOTIDE SEQUENCE [LARGE SCALE GENOMIC DNA]</scope>
    <source>
        <strain evidence="10 11">SAG 241.80</strain>
    </source>
</reference>
<accession>A0A2P6V913</accession>
<dbReference type="SUPFAM" id="SSF50978">
    <property type="entry name" value="WD40 repeat-like"/>
    <property type="match status" value="1"/>
</dbReference>
<dbReference type="EC" id="3.1.1.97" evidence="6"/>
<dbReference type="PANTHER" id="PTHR46042:SF1">
    <property type="entry name" value="DIPHTHINE METHYLTRANSFERASE"/>
    <property type="match status" value="1"/>
</dbReference>
<keyword evidence="3" id="KW-0677">Repeat</keyword>
<feature type="compositionally biased region" description="Low complexity" evidence="9">
    <location>
        <begin position="36"/>
        <end position="46"/>
    </location>
</feature>
<dbReference type="Gene3D" id="2.130.10.10">
    <property type="entry name" value="YVTN repeat-like/Quinoprotein amine dehydrogenase"/>
    <property type="match status" value="1"/>
</dbReference>
<organism evidence="10 11">
    <name type="scientific">Micractinium conductrix</name>
    <dbReference type="NCBI Taxonomy" id="554055"/>
    <lineage>
        <taxon>Eukaryota</taxon>
        <taxon>Viridiplantae</taxon>
        <taxon>Chlorophyta</taxon>
        <taxon>core chlorophytes</taxon>
        <taxon>Trebouxiophyceae</taxon>
        <taxon>Chlorellales</taxon>
        <taxon>Chlorellaceae</taxon>
        <taxon>Chlorella clade</taxon>
        <taxon>Micractinium</taxon>
    </lineage>
</organism>
<dbReference type="InterPro" id="IPR036322">
    <property type="entry name" value="WD40_repeat_dom_sf"/>
</dbReference>
<dbReference type="PROSITE" id="PS00678">
    <property type="entry name" value="WD_REPEATS_1"/>
    <property type="match status" value="1"/>
</dbReference>
<keyword evidence="11" id="KW-1185">Reference proteome</keyword>
<evidence type="ECO:0000313" key="11">
    <source>
        <dbReference type="Proteomes" id="UP000239649"/>
    </source>
</evidence>
<proteinExistence type="inferred from homology"/>